<dbReference type="SUPFAM" id="SSF54791">
    <property type="entry name" value="Eukaryotic type KH-domain (KH-domain type I)"/>
    <property type="match status" value="1"/>
</dbReference>
<evidence type="ECO:0000313" key="4">
    <source>
        <dbReference type="WBParaSite" id="GPUH_0000942901-mRNA-1"/>
    </source>
</evidence>
<evidence type="ECO:0000313" key="3">
    <source>
        <dbReference type="Proteomes" id="UP000271098"/>
    </source>
</evidence>
<name>A0A183DL27_9BILA</name>
<feature type="domain" description="Defective in germ line development protein 3-like KH5" evidence="1">
    <location>
        <begin position="65"/>
        <end position="114"/>
    </location>
</feature>
<accession>A0A183DL27</accession>
<dbReference type="InterPro" id="IPR036612">
    <property type="entry name" value="KH_dom_type_1_sf"/>
</dbReference>
<dbReference type="GO" id="GO:0003723">
    <property type="term" value="F:RNA binding"/>
    <property type="evidence" value="ECO:0007669"/>
    <property type="project" value="InterPro"/>
</dbReference>
<dbReference type="InterPro" id="IPR041194">
    <property type="entry name" value="GLD-3-like_KH5"/>
</dbReference>
<dbReference type="Gene3D" id="3.30.310.270">
    <property type="match status" value="1"/>
</dbReference>
<organism evidence="4">
    <name type="scientific">Gongylonema pulchrum</name>
    <dbReference type="NCBI Taxonomy" id="637853"/>
    <lineage>
        <taxon>Eukaryota</taxon>
        <taxon>Metazoa</taxon>
        <taxon>Ecdysozoa</taxon>
        <taxon>Nematoda</taxon>
        <taxon>Chromadorea</taxon>
        <taxon>Rhabditida</taxon>
        <taxon>Spirurina</taxon>
        <taxon>Spiruromorpha</taxon>
        <taxon>Spiruroidea</taxon>
        <taxon>Gongylonematidae</taxon>
        <taxon>Gongylonema</taxon>
    </lineage>
</organism>
<evidence type="ECO:0000313" key="2">
    <source>
        <dbReference type="EMBL" id="VDK72033.1"/>
    </source>
</evidence>
<reference evidence="4" key="1">
    <citation type="submission" date="2016-06" db="UniProtKB">
        <authorList>
            <consortium name="WormBaseParasite"/>
        </authorList>
    </citation>
    <scope>IDENTIFICATION</scope>
</reference>
<dbReference type="EMBL" id="UYRT01030723">
    <property type="protein sequence ID" value="VDK72033.1"/>
    <property type="molecule type" value="Genomic_DNA"/>
</dbReference>
<dbReference type="Proteomes" id="UP000271098">
    <property type="component" value="Unassembled WGS sequence"/>
</dbReference>
<sequence>MDIPAVQQLAVTGVPDGFLIRLISLETHAVIYFPTVSDRQFGATVFYLYGSVQAIMQARKYIQGLLPVQLTFHVENDDLLNPVDASSREVFLRDAERNLTIMIKKSNLEGQKLADSDT</sequence>
<protein>
    <submittedName>
        <fullName evidence="4">KH_10 domain-containing protein</fullName>
    </submittedName>
</protein>
<dbReference type="OrthoDB" id="271862at2759"/>
<keyword evidence="3" id="KW-1185">Reference proteome</keyword>
<gene>
    <name evidence="2" type="ORF">GPUH_LOCUS9413</name>
</gene>
<proteinExistence type="predicted"/>
<dbReference type="WBParaSite" id="GPUH_0000942901-mRNA-1">
    <property type="protein sequence ID" value="GPUH_0000942901-mRNA-1"/>
    <property type="gene ID" value="GPUH_0000942901"/>
</dbReference>
<evidence type="ECO:0000259" key="1">
    <source>
        <dbReference type="Pfam" id="PF17905"/>
    </source>
</evidence>
<dbReference type="AlphaFoldDB" id="A0A183DL27"/>
<reference evidence="2 3" key="2">
    <citation type="submission" date="2018-11" db="EMBL/GenBank/DDBJ databases">
        <authorList>
            <consortium name="Pathogen Informatics"/>
        </authorList>
    </citation>
    <scope>NUCLEOTIDE SEQUENCE [LARGE SCALE GENOMIC DNA]</scope>
</reference>
<dbReference type="Pfam" id="PF17905">
    <property type="entry name" value="KH_GLD-3_4th"/>
    <property type="match status" value="1"/>
</dbReference>